<evidence type="ECO:0000313" key="2">
    <source>
        <dbReference type="RefSeq" id="XP_073805097.1"/>
    </source>
</evidence>
<reference evidence="2" key="1">
    <citation type="submission" date="2025-08" db="UniProtKB">
        <authorList>
            <consortium name="RefSeq"/>
        </authorList>
    </citation>
    <scope>IDENTIFICATION</scope>
    <source>
        <strain evidence="2">Tuebingen</strain>
        <tissue evidence="2">Fibroblasts and whole tissue</tissue>
    </source>
</reference>
<proteinExistence type="predicted"/>
<sequence length="215" mass="23773">MAEVARRLSQRCELHPRTQMEFCSFCVATLVWLHRLGHVSVRELKVREWLGRRPEGDAVILTLPSKAVSLSRKEEEWLECYFRHVRPLCLKAQASGTDDRGCFFLGASGLPLTNPTADIQRLKAKQVFLYIKRQPVPPPTTAARPSPAALAQPPAPAGEERPSTSDLQPPPLPPPRYWGAFQDKFPINLNGKPPSMAEAATTTTGGGSSTNSERH</sequence>
<protein>
    <submittedName>
        <fullName evidence="2">Uncharacterized protein</fullName>
    </submittedName>
</protein>
<evidence type="ECO:0000313" key="1">
    <source>
        <dbReference type="Proteomes" id="UP000000437"/>
    </source>
</evidence>
<keyword evidence="1" id="KW-1185">Reference proteome</keyword>
<name>A0AC58JF42_DANRE</name>
<organism evidence="1 2">
    <name type="scientific">Danio rerio</name>
    <name type="common">Zebrafish</name>
    <name type="synonym">Brachydanio rerio</name>
    <dbReference type="NCBI Taxonomy" id="7955"/>
    <lineage>
        <taxon>Eukaryota</taxon>
        <taxon>Metazoa</taxon>
        <taxon>Chordata</taxon>
        <taxon>Craniata</taxon>
        <taxon>Vertebrata</taxon>
        <taxon>Euteleostomi</taxon>
        <taxon>Actinopterygii</taxon>
        <taxon>Neopterygii</taxon>
        <taxon>Teleostei</taxon>
        <taxon>Ostariophysi</taxon>
        <taxon>Cypriniformes</taxon>
        <taxon>Danionidae</taxon>
        <taxon>Danioninae</taxon>
        <taxon>Danio</taxon>
    </lineage>
</organism>
<gene>
    <name evidence="2" type="primary">LOC141381852</name>
</gene>
<dbReference type="Proteomes" id="UP000000437">
    <property type="component" value="Chromosome 4"/>
</dbReference>
<accession>A0AC58JF42</accession>
<dbReference type="RefSeq" id="XP_073805097.1">
    <property type="nucleotide sequence ID" value="XM_073948996.1"/>
</dbReference>